<dbReference type="EMBL" id="FJVC01000274">
    <property type="protein sequence ID" value="CZT47053.1"/>
    <property type="molecule type" value="Genomic_DNA"/>
</dbReference>
<evidence type="ECO:0000313" key="3">
    <source>
        <dbReference type="Proteomes" id="UP000177625"/>
    </source>
</evidence>
<evidence type="ECO:0000256" key="1">
    <source>
        <dbReference type="SAM" id="SignalP"/>
    </source>
</evidence>
<dbReference type="Proteomes" id="UP000177625">
    <property type="component" value="Unassembled WGS sequence"/>
</dbReference>
<accession>A0A1E1MD70</accession>
<evidence type="ECO:0008006" key="4">
    <source>
        <dbReference type="Google" id="ProtNLM"/>
    </source>
</evidence>
<proteinExistence type="predicted"/>
<keyword evidence="1" id="KW-0732">Signal</keyword>
<evidence type="ECO:0000313" key="2">
    <source>
        <dbReference type="EMBL" id="CZT47053.1"/>
    </source>
</evidence>
<keyword evidence="3" id="KW-1185">Reference proteome</keyword>
<feature type="signal peptide" evidence="1">
    <location>
        <begin position="1"/>
        <end position="23"/>
    </location>
</feature>
<reference evidence="3" key="1">
    <citation type="submission" date="2016-03" db="EMBL/GenBank/DDBJ databases">
        <authorList>
            <person name="Guldener U."/>
        </authorList>
    </citation>
    <scope>NUCLEOTIDE SEQUENCE [LARGE SCALE GENOMIC DNA]</scope>
</reference>
<organism evidence="2 3">
    <name type="scientific">Rhynchosporium secalis</name>
    <name type="common">Barley scald fungus</name>
    <dbReference type="NCBI Taxonomy" id="38038"/>
    <lineage>
        <taxon>Eukaryota</taxon>
        <taxon>Fungi</taxon>
        <taxon>Dikarya</taxon>
        <taxon>Ascomycota</taxon>
        <taxon>Pezizomycotina</taxon>
        <taxon>Leotiomycetes</taxon>
        <taxon>Helotiales</taxon>
        <taxon>Ploettnerulaceae</taxon>
        <taxon>Rhynchosporium</taxon>
    </lineage>
</organism>
<dbReference type="AlphaFoldDB" id="A0A1E1MD70"/>
<feature type="chain" id="PRO_5009448242" description="Secreted protein" evidence="1">
    <location>
        <begin position="24"/>
        <end position="87"/>
    </location>
</feature>
<sequence>MSFLLPRCWITWVVRIVGLLVDGYRPLAREPGCWVRSFRITSYETTAAPVHDSLVTVLAQAYDFLAHVCFGIEYQTLEISEVLYAVV</sequence>
<gene>
    <name evidence="2" type="ORF">RSE6_07577</name>
</gene>
<protein>
    <recommendedName>
        <fullName evidence="4">Secreted protein</fullName>
    </recommendedName>
</protein>
<name>A0A1E1MD70_RHYSE</name>